<protein>
    <submittedName>
        <fullName evidence="2">Uncharacterized protein</fullName>
    </submittedName>
</protein>
<evidence type="ECO:0000313" key="2">
    <source>
        <dbReference type="EMBL" id="ABL98346.1"/>
    </source>
</evidence>
<accession>A1S1U0</accession>
<feature type="transmembrane region" description="Helical" evidence="1">
    <location>
        <begin position="111"/>
        <end position="128"/>
    </location>
</feature>
<gene>
    <name evidence="2" type="ordered locus">Sama_0134</name>
</gene>
<dbReference type="KEGG" id="saz:Sama_0134"/>
<dbReference type="eggNOG" id="ENOG503355Y">
    <property type="taxonomic scope" value="Bacteria"/>
</dbReference>
<dbReference type="RefSeq" id="WP_011758257.1">
    <property type="nucleotide sequence ID" value="NC_008700.1"/>
</dbReference>
<dbReference type="AlphaFoldDB" id="A1S1U0"/>
<keyword evidence="1" id="KW-1133">Transmembrane helix</keyword>
<dbReference type="Proteomes" id="UP000009175">
    <property type="component" value="Chromosome"/>
</dbReference>
<reference evidence="2 3" key="1">
    <citation type="submission" date="2006-12" db="EMBL/GenBank/DDBJ databases">
        <title>Complete sequence of Shewanella amazonensis SB2B.</title>
        <authorList>
            <consortium name="US DOE Joint Genome Institute"/>
            <person name="Copeland A."/>
            <person name="Lucas S."/>
            <person name="Lapidus A."/>
            <person name="Barry K."/>
            <person name="Detter J.C."/>
            <person name="Glavina del Rio T."/>
            <person name="Hammon N."/>
            <person name="Israni S."/>
            <person name="Dalin E."/>
            <person name="Tice H."/>
            <person name="Pitluck S."/>
            <person name="Munk A.C."/>
            <person name="Brettin T."/>
            <person name="Bruce D."/>
            <person name="Han C."/>
            <person name="Tapia R."/>
            <person name="Gilna P."/>
            <person name="Schmutz J."/>
            <person name="Larimer F."/>
            <person name="Land M."/>
            <person name="Hauser L."/>
            <person name="Kyrpides N."/>
            <person name="Mikhailova N."/>
            <person name="Fredrickson J."/>
            <person name="Richardson P."/>
        </authorList>
    </citation>
    <scope>NUCLEOTIDE SEQUENCE [LARGE SCALE GENOMIC DNA]</scope>
    <source>
        <strain evidence="3">ATCC BAA-1098 / SB2B</strain>
    </source>
</reference>
<organism evidence="2 3">
    <name type="scientific">Shewanella amazonensis (strain ATCC BAA-1098 / SB2B)</name>
    <dbReference type="NCBI Taxonomy" id="326297"/>
    <lineage>
        <taxon>Bacteria</taxon>
        <taxon>Pseudomonadati</taxon>
        <taxon>Pseudomonadota</taxon>
        <taxon>Gammaproteobacteria</taxon>
        <taxon>Alteromonadales</taxon>
        <taxon>Shewanellaceae</taxon>
        <taxon>Shewanella</taxon>
    </lineage>
</organism>
<dbReference type="EMBL" id="CP000507">
    <property type="protein sequence ID" value="ABL98346.1"/>
    <property type="molecule type" value="Genomic_DNA"/>
</dbReference>
<dbReference type="HOGENOM" id="CLU_1486792_0_0_6"/>
<keyword evidence="1" id="KW-0472">Membrane</keyword>
<keyword evidence="3" id="KW-1185">Reference proteome</keyword>
<feature type="transmembrane region" description="Helical" evidence="1">
    <location>
        <begin position="78"/>
        <end position="99"/>
    </location>
</feature>
<proteinExistence type="predicted"/>
<sequence length="185" mass="19211">MKTELGLQQALFIGFCAALMIALKSMLRLKLGLSGHSMLLMSFFYLLCHLVVARPGAMLACGMLSGLLAMMLGVGKSGVLLLVKFGAPAAAMELMALMLPAIKPGNRMAGLYLRLGLLAFAGALAWGLRDVAGTLLAGMALPAALLAGAMEFAGGFVFALLGAALIPPVIRRLKAHDLIASSEEP</sequence>
<feature type="transmembrane region" description="Helical" evidence="1">
    <location>
        <begin position="6"/>
        <end position="23"/>
    </location>
</feature>
<evidence type="ECO:0000313" key="3">
    <source>
        <dbReference type="Proteomes" id="UP000009175"/>
    </source>
</evidence>
<keyword evidence="1" id="KW-0812">Transmembrane</keyword>
<feature type="transmembrane region" description="Helical" evidence="1">
    <location>
        <begin position="140"/>
        <end position="166"/>
    </location>
</feature>
<evidence type="ECO:0000256" key="1">
    <source>
        <dbReference type="SAM" id="Phobius"/>
    </source>
</evidence>
<name>A1S1U0_SHEAM</name>
<dbReference type="STRING" id="326297.Sama_0134"/>